<proteinExistence type="predicted"/>
<reference evidence="2" key="1">
    <citation type="submission" date="2019-08" db="EMBL/GenBank/DDBJ databases">
        <authorList>
            <person name="Kucharzyk K."/>
            <person name="Murdoch R.W."/>
            <person name="Higgins S."/>
            <person name="Loffler F."/>
        </authorList>
    </citation>
    <scope>NUCLEOTIDE SEQUENCE</scope>
</reference>
<sequence>MIPFVGILPESEVIKGLKKIIKEQVNVVLSGTEHPAAFTDDVHLNYKPDNQKNNTQRSQQATI</sequence>
<comment type="caution">
    <text evidence="2">The sequence shown here is derived from an EMBL/GenBank/DDBJ whole genome shotgun (WGS) entry which is preliminary data.</text>
</comment>
<accession>A0A645IS14</accession>
<evidence type="ECO:0000313" key="2">
    <source>
        <dbReference type="EMBL" id="MPN53622.1"/>
    </source>
</evidence>
<organism evidence="2">
    <name type="scientific">bioreactor metagenome</name>
    <dbReference type="NCBI Taxonomy" id="1076179"/>
    <lineage>
        <taxon>unclassified sequences</taxon>
        <taxon>metagenomes</taxon>
        <taxon>ecological metagenomes</taxon>
    </lineage>
</organism>
<gene>
    <name evidence="2" type="ORF">SDC9_201286</name>
</gene>
<dbReference type="EMBL" id="VSSQ01120922">
    <property type="protein sequence ID" value="MPN53622.1"/>
    <property type="molecule type" value="Genomic_DNA"/>
</dbReference>
<protein>
    <submittedName>
        <fullName evidence="2">Uncharacterized protein</fullName>
    </submittedName>
</protein>
<name>A0A645IS14_9ZZZZ</name>
<feature type="compositionally biased region" description="Polar residues" evidence="1">
    <location>
        <begin position="51"/>
        <end position="63"/>
    </location>
</feature>
<evidence type="ECO:0000256" key="1">
    <source>
        <dbReference type="SAM" id="MobiDB-lite"/>
    </source>
</evidence>
<dbReference type="AlphaFoldDB" id="A0A645IS14"/>
<feature type="region of interest" description="Disordered" evidence="1">
    <location>
        <begin position="43"/>
        <end position="63"/>
    </location>
</feature>